<keyword evidence="1" id="KW-0175">Coiled coil</keyword>
<comment type="caution">
    <text evidence="2">The sequence shown here is derived from an EMBL/GenBank/DDBJ whole genome shotgun (WGS) entry which is preliminary data.</text>
</comment>
<accession>A0A1B9AU46</accession>
<organism evidence="2 3">
    <name type="scientific">Pseudobacillus wudalianchiensis</name>
    <dbReference type="NCBI Taxonomy" id="1743143"/>
    <lineage>
        <taxon>Bacteria</taxon>
        <taxon>Bacillati</taxon>
        <taxon>Bacillota</taxon>
        <taxon>Bacilli</taxon>
        <taxon>Bacillales</taxon>
        <taxon>Bacillaceae</taxon>
        <taxon>Pseudobacillus</taxon>
    </lineage>
</organism>
<dbReference type="EMBL" id="MAYT01000023">
    <property type="protein sequence ID" value="OCA87319.1"/>
    <property type="molecule type" value="Genomic_DNA"/>
</dbReference>
<name>A0A1B9AU46_9BACI</name>
<feature type="coiled-coil region" evidence="1">
    <location>
        <begin position="35"/>
        <end position="62"/>
    </location>
</feature>
<evidence type="ECO:0000256" key="1">
    <source>
        <dbReference type="SAM" id="Coils"/>
    </source>
</evidence>
<evidence type="ECO:0000313" key="3">
    <source>
        <dbReference type="Proteomes" id="UP000092578"/>
    </source>
</evidence>
<sequence length="64" mass="6800">MCDLCGGTHSVGGQDGSLLYIQPCPICGPISGAALVEKNKRMAKFDEELEAALQRYALAEKDVS</sequence>
<keyword evidence="3" id="KW-1185">Reference proteome</keyword>
<dbReference type="AlphaFoldDB" id="A0A1B9AU46"/>
<dbReference type="Proteomes" id="UP000092578">
    <property type="component" value="Unassembled WGS sequence"/>
</dbReference>
<dbReference type="RefSeq" id="WP_065410768.1">
    <property type="nucleotide sequence ID" value="NZ_MAYT01000023.1"/>
</dbReference>
<reference evidence="3" key="1">
    <citation type="submission" date="2016-05" db="EMBL/GenBank/DDBJ databases">
        <authorList>
            <person name="Liu B."/>
            <person name="Wang J."/>
            <person name="Zhu Y."/>
            <person name="Liu G."/>
            <person name="Chen Q."/>
            <person name="Chen Z."/>
            <person name="Lan J."/>
            <person name="Che J."/>
            <person name="Ge C."/>
            <person name="Shi H."/>
            <person name="Pan Z."/>
            <person name="Liu X."/>
        </authorList>
    </citation>
    <scope>NUCLEOTIDE SEQUENCE [LARGE SCALE GENOMIC DNA]</scope>
    <source>
        <strain evidence="3">FJAT-27215</strain>
    </source>
</reference>
<gene>
    <name evidence="2" type="ORF">A8F95_08725</name>
</gene>
<evidence type="ECO:0000313" key="2">
    <source>
        <dbReference type="EMBL" id="OCA87319.1"/>
    </source>
</evidence>
<protein>
    <submittedName>
        <fullName evidence="2">Uncharacterized protein</fullName>
    </submittedName>
</protein>
<proteinExistence type="predicted"/>